<feature type="compositionally biased region" description="Polar residues" evidence="2">
    <location>
        <begin position="660"/>
        <end position="670"/>
    </location>
</feature>
<dbReference type="Proteomes" id="UP000027195">
    <property type="component" value="Unassembled WGS sequence"/>
</dbReference>
<evidence type="ECO:0000256" key="2">
    <source>
        <dbReference type="SAM" id="MobiDB-lite"/>
    </source>
</evidence>
<feature type="compositionally biased region" description="Polar residues" evidence="2">
    <location>
        <begin position="113"/>
        <end position="122"/>
    </location>
</feature>
<feature type="region of interest" description="Disordered" evidence="2">
    <location>
        <begin position="106"/>
        <end position="125"/>
    </location>
</feature>
<dbReference type="EMBL" id="KL198018">
    <property type="protein sequence ID" value="KDQ20164.1"/>
    <property type="molecule type" value="Genomic_DNA"/>
</dbReference>
<gene>
    <name evidence="3" type="ORF">BOTBODRAFT_388785</name>
</gene>
<keyword evidence="1" id="KW-0175">Coiled coil</keyword>
<dbReference type="InParanoid" id="A0A067MX20"/>
<organism evidence="3 4">
    <name type="scientific">Botryobasidium botryosum (strain FD-172 SS1)</name>
    <dbReference type="NCBI Taxonomy" id="930990"/>
    <lineage>
        <taxon>Eukaryota</taxon>
        <taxon>Fungi</taxon>
        <taxon>Dikarya</taxon>
        <taxon>Basidiomycota</taxon>
        <taxon>Agaricomycotina</taxon>
        <taxon>Agaricomycetes</taxon>
        <taxon>Cantharellales</taxon>
        <taxon>Botryobasidiaceae</taxon>
        <taxon>Botryobasidium</taxon>
    </lineage>
</organism>
<feature type="coiled-coil region" evidence="1">
    <location>
        <begin position="744"/>
        <end position="806"/>
    </location>
</feature>
<evidence type="ECO:0000313" key="4">
    <source>
        <dbReference type="Proteomes" id="UP000027195"/>
    </source>
</evidence>
<feature type="compositionally biased region" description="Low complexity" evidence="2">
    <location>
        <begin position="237"/>
        <end position="247"/>
    </location>
</feature>
<dbReference type="AlphaFoldDB" id="A0A067MX20"/>
<dbReference type="HOGENOM" id="CLU_340387_0_0_1"/>
<feature type="region of interest" description="Disordered" evidence="2">
    <location>
        <begin position="199"/>
        <end position="257"/>
    </location>
</feature>
<keyword evidence="4" id="KW-1185">Reference proteome</keyword>
<feature type="compositionally biased region" description="Polar residues" evidence="2">
    <location>
        <begin position="618"/>
        <end position="635"/>
    </location>
</feature>
<name>A0A067MX20_BOTB1</name>
<feature type="compositionally biased region" description="Polar residues" evidence="2">
    <location>
        <begin position="219"/>
        <end position="230"/>
    </location>
</feature>
<feature type="region of interest" description="Disordered" evidence="2">
    <location>
        <begin position="706"/>
        <end position="739"/>
    </location>
</feature>
<dbReference type="OrthoDB" id="2670565at2759"/>
<feature type="region of interest" description="Disordered" evidence="2">
    <location>
        <begin position="602"/>
        <end position="693"/>
    </location>
</feature>
<sequence>MGRPVIDIYHTAEKRGEFETVTDQDIRAIFEPCGDIAHICRWTSTLSTTTARILHVFVEFASAGGAKAAAKRTRSGWIVEALEQGSALYQTYLKLRNRPGAAIWSPRLAGDGQTESTSSPRNTIPMISYLEPTSSKTLAGPAIPSPSGPSSSNVQKFILESVASTTGYRIAGGESMPATSAKSPVLLSRGSTSLTFSTTTVAPSNLAGPSDASGPAPPTSISTEHALQSDTADEQRSSSVRSVSSPPLKRHCSVESNGMDLQYSRADSHATEDSETNSSALEACAAMREEGGVEEAHSKVDQKTRPAGRVIDLTFRNFSGDEVARKEYEAATDSTIRAILGGYGEITGVYRWKSKRHSGIRKPSPHLFIEFVDEETAERARCHQRETWKMIILPPNPNFDLYQHYLKLRSDVTVPGPAPVALVAAIDQKNRQNTAILDVAGAPRSILGHDEIAPPTGAALAESTLQVHPHSATSETSTSVTPVNGGAVLPPPSCPTEPVQAIHIFPNPNDPSGYEAFQSLSDEELRAHLAVHGEITDIYRWQKAPRPGGRSAKLPHIFISFATPDAAASALRAAAWNIHPLSPGEQCYESYLRVRQEVAHQSSRAIGPSPELSHIAPGQSSQSDGPAEPTTSSLIAGSGGVPSLAKRVGRVDSGQGKGTSGETPGSQLTSHDAGPSTLELKEPASTNPCSSRLAIASNPSNALVSKRKVALEDSSGPGSPDTLPRPAKRPRSDSSTMATDVTCSADLSAHVREAEEQNAALRARVSQLEEAQMGLEAEGAELRKRCSVLEAQLAQSREERDRLAKTADSASIIPSLLGTFIQIDELLREMAELV</sequence>
<evidence type="ECO:0000256" key="1">
    <source>
        <dbReference type="SAM" id="Coils"/>
    </source>
</evidence>
<evidence type="ECO:0000313" key="3">
    <source>
        <dbReference type="EMBL" id="KDQ20164.1"/>
    </source>
</evidence>
<proteinExistence type="predicted"/>
<protein>
    <submittedName>
        <fullName evidence="3">Uncharacterized protein</fullName>
    </submittedName>
</protein>
<reference evidence="4" key="1">
    <citation type="journal article" date="2014" name="Proc. Natl. Acad. Sci. U.S.A.">
        <title>Extensive sampling of basidiomycete genomes demonstrates inadequacy of the white-rot/brown-rot paradigm for wood decay fungi.</title>
        <authorList>
            <person name="Riley R."/>
            <person name="Salamov A.A."/>
            <person name="Brown D.W."/>
            <person name="Nagy L.G."/>
            <person name="Floudas D."/>
            <person name="Held B.W."/>
            <person name="Levasseur A."/>
            <person name="Lombard V."/>
            <person name="Morin E."/>
            <person name="Otillar R."/>
            <person name="Lindquist E.A."/>
            <person name="Sun H."/>
            <person name="LaButti K.M."/>
            <person name="Schmutz J."/>
            <person name="Jabbour D."/>
            <person name="Luo H."/>
            <person name="Baker S.E."/>
            <person name="Pisabarro A.G."/>
            <person name="Walton J.D."/>
            <person name="Blanchette R.A."/>
            <person name="Henrissat B."/>
            <person name="Martin F."/>
            <person name="Cullen D."/>
            <person name="Hibbett D.S."/>
            <person name="Grigoriev I.V."/>
        </authorList>
    </citation>
    <scope>NUCLEOTIDE SEQUENCE [LARGE SCALE GENOMIC DNA]</scope>
    <source>
        <strain evidence="4">FD-172 SS1</strain>
    </source>
</reference>
<accession>A0A067MX20</accession>